<organism evidence="3 4">
    <name type="scientific">Lactuca saligna</name>
    <name type="common">Willowleaf lettuce</name>
    <dbReference type="NCBI Taxonomy" id="75948"/>
    <lineage>
        <taxon>Eukaryota</taxon>
        <taxon>Viridiplantae</taxon>
        <taxon>Streptophyta</taxon>
        <taxon>Embryophyta</taxon>
        <taxon>Tracheophyta</taxon>
        <taxon>Spermatophyta</taxon>
        <taxon>Magnoliopsida</taxon>
        <taxon>eudicotyledons</taxon>
        <taxon>Gunneridae</taxon>
        <taxon>Pentapetalae</taxon>
        <taxon>asterids</taxon>
        <taxon>campanulids</taxon>
        <taxon>Asterales</taxon>
        <taxon>Asteraceae</taxon>
        <taxon>Cichorioideae</taxon>
        <taxon>Cichorieae</taxon>
        <taxon>Lactucinae</taxon>
        <taxon>Lactuca</taxon>
    </lineage>
</organism>
<feature type="compositionally biased region" description="Basic and acidic residues" evidence="1">
    <location>
        <begin position="1"/>
        <end position="21"/>
    </location>
</feature>
<dbReference type="PANTHER" id="PTHR31672">
    <property type="entry name" value="BNACNNG10540D PROTEIN"/>
    <property type="match status" value="1"/>
</dbReference>
<dbReference type="EMBL" id="OX465082">
    <property type="protein sequence ID" value="CAI9290501.1"/>
    <property type="molecule type" value="Genomic_DNA"/>
</dbReference>
<evidence type="ECO:0000313" key="4">
    <source>
        <dbReference type="Proteomes" id="UP001177003"/>
    </source>
</evidence>
<proteinExistence type="predicted"/>
<evidence type="ECO:0000313" key="3">
    <source>
        <dbReference type="EMBL" id="CAI9290501.1"/>
    </source>
</evidence>
<dbReference type="SUPFAM" id="SSF50965">
    <property type="entry name" value="Galactose oxidase, central domain"/>
    <property type="match status" value="1"/>
</dbReference>
<dbReference type="AlphaFoldDB" id="A0AA36EBN9"/>
<reference evidence="3" key="1">
    <citation type="submission" date="2023-04" db="EMBL/GenBank/DDBJ databases">
        <authorList>
            <person name="Vijverberg K."/>
            <person name="Xiong W."/>
            <person name="Schranz E."/>
        </authorList>
    </citation>
    <scope>NUCLEOTIDE SEQUENCE</scope>
</reference>
<dbReference type="Proteomes" id="UP001177003">
    <property type="component" value="Chromosome 6"/>
</dbReference>
<dbReference type="InterPro" id="IPR011043">
    <property type="entry name" value="Gal_Oxase/kelch_b-propeller"/>
</dbReference>
<feature type="domain" description="F-box associated beta-propeller type 1" evidence="2">
    <location>
        <begin position="57"/>
        <end position="264"/>
    </location>
</feature>
<dbReference type="PANTHER" id="PTHR31672:SF13">
    <property type="entry name" value="F-BOX PROTEIN CPR30-LIKE"/>
    <property type="match status" value="1"/>
</dbReference>
<protein>
    <recommendedName>
        <fullName evidence="2">F-box associated beta-propeller type 1 domain-containing protein</fullName>
    </recommendedName>
</protein>
<dbReference type="NCBIfam" id="TIGR01640">
    <property type="entry name" value="F_box_assoc_1"/>
    <property type="match status" value="1"/>
</dbReference>
<gene>
    <name evidence="3" type="ORF">LSALG_LOCUS29691</name>
</gene>
<name>A0AA36EBN9_LACSI</name>
<sequence length="337" mass="38424">MTMALHYKDDEQHRQQPERMKTLNSSGTSKDPQSVPSDIIIEILSRLPVKTLLRIRDRDLFIWNPSTRRSNRLPCSGSGGLPVSYNFGYDESSDDYKVVGIYYVYKGEAEYDATVKIYSLKTGNGKRIGEFHNGFSMDCCVQYLNGVLHWTTIQNSESSYTWTIASLDLAKETYGEILQPAYDEGYIDLNMGALRECLCVLYDHHGRNSADVWVMKVYGVKDSWTKLVSIPYPIGRPVYGFSVPLCISNDGKVLLQHGSELVVYDSKNCSSSEIQNFNEYTEPYTFVESLVSPDSRTLEIAIRLDIKEKLAFLRQCLVKFFLPSCFKNRFESVGRTD</sequence>
<evidence type="ECO:0000259" key="2">
    <source>
        <dbReference type="Pfam" id="PF07734"/>
    </source>
</evidence>
<evidence type="ECO:0000256" key="1">
    <source>
        <dbReference type="SAM" id="MobiDB-lite"/>
    </source>
</evidence>
<feature type="region of interest" description="Disordered" evidence="1">
    <location>
        <begin position="1"/>
        <end position="34"/>
    </location>
</feature>
<dbReference type="InterPro" id="IPR017451">
    <property type="entry name" value="F-box-assoc_interact_dom"/>
</dbReference>
<dbReference type="InterPro" id="IPR050796">
    <property type="entry name" value="SCF_F-box_component"/>
</dbReference>
<dbReference type="Pfam" id="PF07734">
    <property type="entry name" value="FBA_1"/>
    <property type="match status" value="1"/>
</dbReference>
<dbReference type="InterPro" id="IPR006527">
    <property type="entry name" value="F-box-assoc_dom_typ1"/>
</dbReference>
<keyword evidence="4" id="KW-1185">Reference proteome</keyword>
<feature type="compositionally biased region" description="Polar residues" evidence="1">
    <location>
        <begin position="22"/>
        <end position="34"/>
    </location>
</feature>
<accession>A0AA36EBN9</accession>